<dbReference type="GeneID" id="64671898"/>
<evidence type="ECO:0000313" key="1">
    <source>
        <dbReference type="EMBL" id="KAG1893834.1"/>
    </source>
</evidence>
<organism evidence="1 2">
    <name type="scientific">Suillus fuscotomentosus</name>
    <dbReference type="NCBI Taxonomy" id="1912939"/>
    <lineage>
        <taxon>Eukaryota</taxon>
        <taxon>Fungi</taxon>
        <taxon>Dikarya</taxon>
        <taxon>Basidiomycota</taxon>
        <taxon>Agaricomycotina</taxon>
        <taxon>Agaricomycetes</taxon>
        <taxon>Agaricomycetidae</taxon>
        <taxon>Boletales</taxon>
        <taxon>Suillineae</taxon>
        <taxon>Suillaceae</taxon>
        <taxon>Suillus</taxon>
    </lineage>
</organism>
<accession>A0AAD4HFQ9</accession>
<evidence type="ECO:0000313" key="2">
    <source>
        <dbReference type="Proteomes" id="UP001195769"/>
    </source>
</evidence>
<proteinExistence type="predicted"/>
<dbReference type="AlphaFoldDB" id="A0AAD4HFQ9"/>
<gene>
    <name evidence="1" type="ORF">F5891DRAFT_985470</name>
</gene>
<protein>
    <submittedName>
        <fullName evidence="1">Uncharacterized protein</fullName>
    </submittedName>
</protein>
<dbReference type="Proteomes" id="UP001195769">
    <property type="component" value="Unassembled WGS sequence"/>
</dbReference>
<comment type="caution">
    <text evidence="1">The sequence shown here is derived from an EMBL/GenBank/DDBJ whole genome shotgun (WGS) entry which is preliminary data.</text>
</comment>
<name>A0AAD4HFQ9_9AGAM</name>
<reference evidence="1" key="1">
    <citation type="journal article" date="2020" name="New Phytol.">
        <title>Comparative genomics reveals dynamic genome evolution in host specialist ectomycorrhizal fungi.</title>
        <authorList>
            <person name="Lofgren L.A."/>
            <person name="Nguyen N.H."/>
            <person name="Vilgalys R."/>
            <person name="Ruytinx J."/>
            <person name="Liao H.L."/>
            <person name="Branco S."/>
            <person name="Kuo A."/>
            <person name="LaButti K."/>
            <person name="Lipzen A."/>
            <person name="Andreopoulos W."/>
            <person name="Pangilinan J."/>
            <person name="Riley R."/>
            <person name="Hundley H."/>
            <person name="Na H."/>
            <person name="Barry K."/>
            <person name="Grigoriev I.V."/>
            <person name="Stajich J.E."/>
            <person name="Kennedy P.G."/>
        </authorList>
    </citation>
    <scope>NUCLEOTIDE SEQUENCE</scope>
    <source>
        <strain evidence="1">FC203</strain>
    </source>
</reference>
<keyword evidence="2" id="KW-1185">Reference proteome</keyword>
<sequence length="415" mass="47323">MTFRAGTYDLIPVGTVVKLQMFCKVARHAGPVGRAATHAASSRTTMLRAWRARKQHLKHARTAQEFVAPKVVLFYQADWTPYLDDRSRNHESVSIMKESEDATGINASALVDFHPGTRDAREKLRWASTRVTTLQEDIAYSLFGIFSIHLPVIYGEKRRNTLGRLLQEIIAHSGDIAALDWLGQSSNFNNEMQMSVSMLQNSIVAVEWALRLYTLLENPSVPQFADARLQLPWIAFPLTEVLVETVTTEDSLVQFLPARHTRQSFLLVHARNRDDLGLINFADETQSVEDWPESKSPGYNEPTTRELRLIVRLGQPFGRLLLAQQWGREYKRIASDNNIIAQVKDMTCVDNMMDLRMLEILFQNFLSKLEVPLEALVDCSKEKPQDRMDFGEQLHDMYPKVIFTSGIIYSQLSPN</sequence>
<dbReference type="EMBL" id="JABBWK010000089">
    <property type="protein sequence ID" value="KAG1893834.1"/>
    <property type="molecule type" value="Genomic_DNA"/>
</dbReference>
<dbReference type="PANTHER" id="PTHR10622:SF12">
    <property type="entry name" value="HET DOMAIN-CONTAINING PROTEIN"/>
    <property type="match status" value="1"/>
</dbReference>
<dbReference type="PANTHER" id="PTHR10622">
    <property type="entry name" value="HET DOMAIN-CONTAINING PROTEIN"/>
    <property type="match status" value="1"/>
</dbReference>
<dbReference type="RefSeq" id="XP_041219410.1">
    <property type="nucleotide sequence ID" value="XM_041377600.1"/>
</dbReference>